<feature type="transmembrane region" description="Helical" evidence="1">
    <location>
        <begin position="136"/>
        <end position="154"/>
    </location>
</feature>
<feature type="transmembrane region" description="Helical" evidence="1">
    <location>
        <begin position="71"/>
        <end position="95"/>
    </location>
</feature>
<gene>
    <name evidence="3" type="ORF">CKY28_17070</name>
</gene>
<dbReference type="EMBL" id="NSLI01000006">
    <property type="protein sequence ID" value="PAX06519.1"/>
    <property type="molecule type" value="Genomic_DNA"/>
</dbReference>
<keyword evidence="1" id="KW-0812">Transmembrane</keyword>
<dbReference type="InterPro" id="IPR019251">
    <property type="entry name" value="DUF2231_TM"/>
</dbReference>
<reference evidence="4" key="1">
    <citation type="submission" date="2017-09" db="EMBL/GenBank/DDBJ databases">
        <authorList>
            <person name="Feng G."/>
            <person name="Zhu H."/>
        </authorList>
    </citation>
    <scope>NUCLEOTIDE SEQUENCE [LARGE SCALE GENOMIC DNA]</scope>
    <source>
        <strain evidence="4">1PNM-20</strain>
    </source>
</reference>
<protein>
    <recommendedName>
        <fullName evidence="2">DUF2231 domain-containing protein</fullName>
    </recommendedName>
</protein>
<comment type="caution">
    <text evidence="3">The sequence shown here is derived from an EMBL/GenBank/DDBJ whole genome shotgun (WGS) entry which is preliminary data.</text>
</comment>
<name>A0A2A2SB88_9SPHN</name>
<feature type="domain" description="DUF2231" evidence="2">
    <location>
        <begin position="35"/>
        <end position="157"/>
    </location>
</feature>
<organism evidence="3 4">
    <name type="scientific">Sphingomonas lenta</name>
    <dbReference type="NCBI Taxonomy" id="1141887"/>
    <lineage>
        <taxon>Bacteria</taxon>
        <taxon>Pseudomonadati</taxon>
        <taxon>Pseudomonadota</taxon>
        <taxon>Alphaproteobacteria</taxon>
        <taxon>Sphingomonadales</taxon>
        <taxon>Sphingomonadaceae</taxon>
        <taxon>Sphingomonas</taxon>
    </lineage>
</organism>
<evidence type="ECO:0000256" key="1">
    <source>
        <dbReference type="SAM" id="Phobius"/>
    </source>
</evidence>
<dbReference type="OrthoDB" id="7500556at2"/>
<evidence type="ECO:0000313" key="4">
    <source>
        <dbReference type="Proteomes" id="UP000218151"/>
    </source>
</evidence>
<sequence>MGGQDIAGDDVAGHGDHGRRGGTFWQRLASWLGRVHTAVIHFPIAMLIGAFALELLGVWRGRPQFRDVSRGMLVVGALGAVAAAALGWFAGGFYLTDRNPVLMIHRWLGTTLAVLTSILAYRAVTRSAAPGERSIVNLLSLGAIAAAVAVQGYLGGSFMHGGLDHLAF</sequence>
<accession>A0A2A2SB88</accession>
<keyword evidence="1" id="KW-0472">Membrane</keyword>
<dbReference type="AlphaFoldDB" id="A0A2A2SB88"/>
<keyword evidence="1" id="KW-1133">Transmembrane helix</keyword>
<evidence type="ECO:0000313" key="3">
    <source>
        <dbReference type="EMBL" id="PAX06519.1"/>
    </source>
</evidence>
<keyword evidence="4" id="KW-1185">Reference proteome</keyword>
<feature type="transmembrane region" description="Helical" evidence="1">
    <location>
        <begin position="38"/>
        <end position="59"/>
    </location>
</feature>
<dbReference type="Pfam" id="PF09990">
    <property type="entry name" value="DUF2231"/>
    <property type="match status" value="1"/>
</dbReference>
<feature type="transmembrane region" description="Helical" evidence="1">
    <location>
        <begin position="107"/>
        <end position="124"/>
    </location>
</feature>
<proteinExistence type="predicted"/>
<dbReference type="Proteomes" id="UP000218151">
    <property type="component" value="Unassembled WGS sequence"/>
</dbReference>
<evidence type="ECO:0000259" key="2">
    <source>
        <dbReference type="Pfam" id="PF09990"/>
    </source>
</evidence>